<evidence type="ECO:0000259" key="6">
    <source>
        <dbReference type="Pfam" id="PF00501"/>
    </source>
</evidence>
<gene>
    <name evidence="8" type="ORF">JOF53_007712</name>
</gene>
<keyword evidence="2 8" id="KW-0436">Ligase</keyword>
<accession>A0ABS5AT34</accession>
<evidence type="ECO:0000313" key="8">
    <source>
        <dbReference type="EMBL" id="MBP2478840.1"/>
    </source>
</evidence>
<dbReference type="Gene3D" id="3.30.300.30">
    <property type="match status" value="1"/>
</dbReference>
<evidence type="ECO:0000256" key="2">
    <source>
        <dbReference type="ARBA" id="ARBA00022598"/>
    </source>
</evidence>
<evidence type="ECO:0000256" key="5">
    <source>
        <dbReference type="ARBA" id="ARBA00022990"/>
    </source>
</evidence>
<keyword evidence="9" id="KW-1185">Reference proteome</keyword>
<feature type="domain" description="AMP-binding enzyme C-terminal" evidence="7">
    <location>
        <begin position="479"/>
        <end position="556"/>
    </location>
</feature>
<sequence>MGWEPIRKLSAGAVTPNLTDYERTRAGFSWDHARTSLAGLPGGGLNIAYEAVDRHADGPLRDKAALRCRDRAGQVTELTYDGLRRATNRFANVLRGLGIGAEDRVATLLGRVPELYVTALGTLKNASVYAPLFSAFGPGPVRERLRLGDVRVLVTTPQLHRKRVADLRADLPALEHVLVTGAGPAPAGTTSLAEALAAASEEFAIPPTRPEDMALLHFTSGTTGKPKGAVHVHGAVLAHHVTAGFALDLHEQDVYWCTADPGWVTGTSYGIIAPLTHGVTTIVDAADFDACGWYEVLQDEKVTVWYTAPTALRMLMRSGSGQAKRYDLSALRFIASVGEPLNPEVVFWSRRELGLPVHDNWWQTETGAIMIGNYAAEEIRPGSMGRPLPGVEAAVVRRERGRVVVLDEPGTVGEIALRPGWPSMFRGYLHDEARYRQSFVDGWYLSGDLARRGRDGYYWFVGRADDVIKSAGHLVGPFEVESALMEHPAVAEAGAIGKPDPVTGEVVKLFVTLRAGHEPTEELRTELIAFGRRRLGAVAPKEITFDQNLPHTRSGKVVRRLLKARELGLPEGDTSGLETGP</sequence>
<evidence type="ECO:0000256" key="4">
    <source>
        <dbReference type="ARBA" id="ARBA00022840"/>
    </source>
</evidence>
<evidence type="ECO:0000256" key="1">
    <source>
        <dbReference type="ARBA" id="ARBA00013275"/>
    </source>
</evidence>
<name>A0ABS5AT34_9PSEU</name>
<dbReference type="InterPro" id="IPR000873">
    <property type="entry name" value="AMP-dep_synth/lig_dom"/>
</dbReference>
<protein>
    <recommendedName>
        <fullName evidence="1">acetate--CoA ligase</fullName>
        <ecNumber evidence="1">6.2.1.1</ecNumber>
    </recommendedName>
</protein>
<evidence type="ECO:0000313" key="9">
    <source>
        <dbReference type="Proteomes" id="UP001519363"/>
    </source>
</evidence>
<comment type="caution">
    <text evidence="8">The sequence shown here is derived from an EMBL/GenBank/DDBJ whole genome shotgun (WGS) entry which is preliminary data.</text>
</comment>
<dbReference type="Pfam" id="PF13193">
    <property type="entry name" value="AMP-binding_C"/>
    <property type="match status" value="1"/>
</dbReference>
<dbReference type="EC" id="6.2.1.1" evidence="1"/>
<dbReference type="Proteomes" id="UP001519363">
    <property type="component" value="Unassembled WGS sequence"/>
</dbReference>
<evidence type="ECO:0000259" key="7">
    <source>
        <dbReference type="Pfam" id="PF13193"/>
    </source>
</evidence>
<dbReference type="SUPFAM" id="SSF56801">
    <property type="entry name" value="Acetyl-CoA synthetase-like"/>
    <property type="match status" value="1"/>
</dbReference>
<dbReference type="NCBIfam" id="NF003313">
    <property type="entry name" value="PRK04319.1"/>
    <property type="match status" value="1"/>
</dbReference>
<feature type="domain" description="AMP-dependent synthetase/ligase" evidence="6">
    <location>
        <begin position="59"/>
        <end position="429"/>
    </location>
</feature>
<dbReference type="PANTHER" id="PTHR24095">
    <property type="entry name" value="ACETYL-COENZYME A SYNTHETASE"/>
    <property type="match status" value="1"/>
</dbReference>
<dbReference type="RefSeq" id="WP_086788143.1">
    <property type="nucleotide sequence ID" value="NZ_JAGIOO010000001.1"/>
</dbReference>
<keyword evidence="4" id="KW-0067">ATP-binding</keyword>
<proteinExistence type="predicted"/>
<keyword evidence="5" id="KW-0007">Acetylation</keyword>
<dbReference type="InterPro" id="IPR025110">
    <property type="entry name" value="AMP-bd_C"/>
</dbReference>
<dbReference type="InterPro" id="IPR020845">
    <property type="entry name" value="AMP-binding_CS"/>
</dbReference>
<dbReference type="GO" id="GO:0003987">
    <property type="term" value="F:acetate-CoA ligase activity"/>
    <property type="evidence" value="ECO:0007669"/>
    <property type="project" value="UniProtKB-EC"/>
</dbReference>
<dbReference type="PROSITE" id="PS00455">
    <property type="entry name" value="AMP_BINDING"/>
    <property type="match status" value="1"/>
</dbReference>
<keyword evidence="3" id="KW-0547">Nucleotide-binding</keyword>
<evidence type="ECO:0000256" key="3">
    <source>
        <dbReference type="ARBA" id="ARBA00022741"/>
    </source>
</evidence>
<dbReference type="Gene3D" id="3.40.50.12780">
    <property type="entry name" value="N-terminal domain of ligase-like"/>
    <property type="match status" value="1"/>
</dbReference>
<dbReference type="EMBL" id="JAGIOO010000001">
    <property type="protein sequence ID" value="MBP2478840.1"/>
    <property type="molecule type" value="Genomic_DNA"/>
</dbReference>
<dbReference type="InterPro" id="IPR042099">
    <property type="entry name" value="ANL_N_sf"/>
</dbReference>
<organism evidence="8 9">
    <name type="scientific">Crossiella equi</name>
    <dbReference type="NCBI Taxonomy" id="130796"/>
    <lineage>
        <taxon>Bacteria</taxon>
        <taxon>Bacillati</taxon>
        <taxon>Actinomycetota</taxon>
        <taxon>Actinomycetes</taxon>
        <taxon>Pseudonocardiales</taxon>
        <taxon>Pseudonocardiaceae</taxon>
        <taxon>Crossiella</taxon>
    </lineage>
</organism>
<reference evidence="8 9" key="1">
    <citation type="submission" date="2021-03" db="EMBL/GenBank/DDBJ databases">
        <title>Sequencing the genomes of 1000 actinobacteria strains.</title>
        <authorList>
            <person name="Klenk H.-P."/>
        </authorList>
    </citation>
    <scope>NUCLEOTIDE SEQUENCE [LARGE SCALE GENOMIC DNA]</scope>
    <source>
        <strain evidence="8 9">DSM 44580</strain>
    </source>
</reference>
<dbReference type="Pfam" id="PF00501">
    <property type="entry name" value="AMP-binding"/>
    <property type="match status" value="1"/>
</dbReference>
<dbReference type="InterPro" id="IPR045851">
    <property type="entry name" value="AMP-bd_C_sf"/>
</dbReference>
<dbReference type="PANTHER" id="PTHR24095:SF14">
    <property type="entry name" value="ACETYL-COENZYME A SYNTHETASE 1"/>
    <property type="match status" value="1"/>
</dbReference>